<dbReference type="NCBIfam" id="TIGR03033">
    <property type="entry name" value="phage_rel_nuc"/>
    <property type="match status" value="1"/>
</dbReference>
<reference evidence="3" key="1">
    <citation type="submission" date="2015-05" db="EMBL/GenBank/DDBJ databases">
        <title>Draft genome sequence of 'Candidatus Phytoplasma Pruni' strain CX, a plant pathogenic bacterium.</title>
        <authorList>
            <person name="Lee I.-M."/>
            <person name="Bottner-Parker K.D."/>
            <person name="Shao J."/>
            <person name="Gundersen-Rindal D.E."/>
            <person name="Zhao Y."/>
            <person name="Davis R.E."/>
        </authorList>
    </citation>
    <scope>NUCLEOTIDE SEQUENCE [LARGE SCALE GENOMIC DNA]</scope>
    <source>
        <strain evidence="3">CX</strain>
    </source>
</reference>
<feature type="domain" description="YqaJ viral recombinase" evidence="1">
    <location>
        <begin position="13"/>
        <end position="150"/>
    </location>
</feature>
<dbReference type="AlphaFoldDB" id="A0A0M1MZT8"/>
<protein>
    <recommendedName>
        <fullName evidence="1">YqaJ viral recombinase domain-containing protein</fullName>
    </recommendedName>
</protein>
<dbReference type="EMBL" id="LHCF01000015">
    <property type="protein sequence ID" value="KOR75320.1"/>
    <property type="molecule type" value="Genomic_DNA"/>
</dbReference>
<accession>A0A0M1MZT8</accession>
<dbReference type="PATRIC" id="fig|479893.3.peg.513"/>
<evidence type="ECO:0000313" key="2">
    <source>
        <dbReference type="EMBL" id="KOR75320.1"/>
    </source>
</evidence>
<dbReference type="InterPro" id="IPR011335">
    <property type="entry name" value="Restrct_endonuc-II-like"/>
</dbReference>
<dbReference type="PANTHER" id="PTHR46609:SF6">
    <property type="entry name" value="EXONUCLEASE, PHAGE-TYPE_RECB, C-TERMINAL DOMAIN-CONTAINING PROTEIN-RELATED"/>
    <property type="match status" value="1"/>
</dbReference>
<name>A0A0M1MZT8_9MOLU</name>
<organism evidence="2 3">
    <name type="scientific">Candidatus Phytoplasma pruni</name>
    <dbReference type="NCBI Taxonomy" id="479893"/>
    <lineage>
        <taxon>Bacteria</taxon>
        <taxon>Bacillati</taxon>
        <taxon>Mycoplasmatota</taxon>
        <taxon>Mollicutes</taxon>
        <taxon>Acholeplasmatales</taxon>
        <taxon>Acholeplasmataceae</taxon>
        <taxon>Candidatus Phytoplasma</taxon>
        <taxon>16SrIII (X-disease group)</taxon>
    </lineage>
</organism>
<comment type="caution">
    <text evidence="2">The sequence shown here is derived from an EMBL/GenBank/DDBJ whole genome shotgun (WGS) entry which is preliminary data.</text>
</comment>
<dbReference type="PANTHER" id="PTHR46609">
    <property type="entry name" value="EXONUCLEASE, PHAGE-TYPE/RECB, C-TERMINAL DOMAIN-CONTAINING PROTEIN"/>
    <property type="match status" value="1"/>
</dbReference>
<dbReference type="OrthoDB" id="385827at2"/>
<dbReference type="InterPro" id="IPR011604">
    <property type="entry name" value="PDDEXK-like_dom_sf"/>
</dbReference>
<dbReference type="Proteomes" id="UP000037386">
    <property type="component" value="Unassembled WGS sequence"/>
</dbReference>
<dbReference type="RefSeq" id="WP_053521544.1">
    <property type="nucleotide sequence ID" value="NZ_LHCF01000015.1"/>
</dbReference>
<evidence type="ECO:0000259" key="1">
    <source>
        <dbReference type="Pfam" id="PF09588"/>
    </source>
</evidence>
<dbReference type="SUPFAM" id="SSF52980">
    <property type="entry name" value="Restriction endonuclease-like"/>
    <property type="match status" value="1"/>
</dbReference>
<dbReference type="CDD" id="cd22343">
    <property type="entry name" value="PDDEXK_lambda_exonuclease-like"/>
    <property type="match status" value="1"/>
</dbReference>
<proteinExistence type="predicted"/>
<dbReference type="STRING" id="479893.CPX_001701"/>
<gene>
    <name evidence="2" type="ORF">CPX_001701</name>
</gene>
<dbReference type="InterPro" id="IPR019080">
    <property type="entry name" value="YqaJ_viral_recombinase"/>
</dbReference>
<sequence>MRIKNLNQRTKLWYQHRKKYINASEIGSITGNDKFRTLNQLVHDKIFGTTFTSNKYTEHGNKTEPLARTFFEKTTQLIYPDTIFTDDKEKMFSASLDGYNEKTKTLLEIKCPYRDENNNISTSWNDFLANKEIPKNYWAQVQCQLYCSQAKFAYFLVYFNDNDYHVVRIYLDNNFITKMIQDSKQYLELLSKTKQELSQTTYLKRLSKFK</sequence>
<dbReference type="Gene3D" id="3.90.320.10">
    <property type="match status" value="1"/>
</dbReference>
<evidence type="ECO:0000313" key="3">
    <source>
        <dbReference type="Proteomes" id="UP000037386"/>
    </source>
</evidence>
<dbReference type="Pfam" id="PF09588">
    <property type="entry name" value="YqaJ"/>
    <property type="match status" value="1"/>
</dbReference>
<dbReference type="InterPro" id="IPR017482">
    <property type="entry name" value="Lambda-type_endonuclease"/>
</dbReference>
<dbReference type="InterPro" id="IPR051703">
    <property type="entry name" value="NF-kappa-B_Signaling_Reg"/>
</dbReference>